<dbReference type="InterPro" id="IPR004408">
    <property type="entry name" value="Biotin_CoA_COase_ligase"/>
</dbReference>
<protein>
    <recommendedName>
        <fullName evidence="5">Bifunctional ligase/repressor BirA</fullName>
    </recommendedName>
    <alternativeName>
        <fullName evidence="5">Biotin--[acetyl-CoA-carboxylase] ligase</fullName>
        <ecNumber evidence="5">6.3.4.15</ecNumber>
    </alternativeName>
    <alternativeName>
        <fullName evidence="5">Biotin--protein ligase</fullName>
    </alternativeName>
    <alternativeName>
        <fullName evidence="5">Biotin-[acetyl-CoA carboxylase] synthetase</fullName>
    </alternativeName>
</protein>
<feature type="binding site" evidence="5">
    <location>
        <position position="185"/>
    </location>
    <ligand>
        <name>biotin</name>
        <dbReference type="ChEBI" id="CHEBI:57586"/>
    </ligand>
</feature>
<dbReference type="HAMAP" id="MF_00978">
    <property type="entry name" value="Bifunct_BirA"/>
    <property type="match status" value="1"/>
</dbReference>
<dbReference type="Pfam" id="PF08279">
    <property type="entry name" value="HTH_11"/>
    <property type="match status" value="1"/>
</dbReference>
<dbReference type="GO" id="GO:0016740">
    <property type="term" value="F:transferase activity"/>
    <property type="evidence" value="ECO:0007669"/>
    <property type="project" value="UniProtKB-ARBA"/>
</dbReference>
<keyword evidence="5" id="KW-0238">DNA-binding</keyword>
<evidence type="ECO:0000256" key="1">
    <source>
        <dbReference type="ARBA" id="ARBA00022598"/>
    </source>
</evidence>
<dbReference type="InterPro" id="IPR003142">
    <property type="entry name" value="BPL_C"/>
</dbReference>
<dbReference type="InterPro" id="IPR013196">
    <property type="entry name" value="HTH_11"/>
</dbReference>
<evidence type="ECO:0000313" key="8">
    <source>
        <dbReference type="Proteomes" id="UP000654279"/>
    </source>
</evidence>
<dbReference type="EC" id="6.3.4.15" evidence="5"/>
<name>A0A926D2F5_9FIRM</name>
<organism evidence="7 8">
    <name type="scientific">Luoshenia tenuis</name>
    <dbReference type="NCBI Taxonomy" id="2763654"/>
    <lineage>
        <taxon>Bacteria</taxon>
        <taxon>Bacillati</taxon>
        <taxon>Bacillota</taxon>
        <taxon>Clostridia</taxon>
        <taxon>Christensenellales</taxon>
        <taxon>Christensenellaceae</taxon>
        <taxon>Luoshenia</taxon>
    </lineage>
</organism>
<keyword evidence="2 5" id="KW-0547">Nucleotide-binding</keyword>
<keyword evidence="8" id="KW-1185">Reference proteome</keyword>
<dbReference type="InterPro" id="IPR030855">
    <property type="entry name" value="Bifunct_BirA"/>
</dbReference>
<feature type="binding site" evidence="5">
    <location>
        <begin position="118"/>
        <end position="120"/>
    </location>
    <ligand>
        <name>biotin</name>
        <dbReference type="ChEBI" id="CHEBI:57586"/>
    </ligand>
</feature>
<keyword evidence="5" id="KW-0804">Transcription</keyword>
<accession>A0A926D2F5</accession>
<dbReference type="GO" id="GO:0005524">
    <property type="term" value="F:ATP binding"/>
    <property type="evidence" value="ECO:0007669"/>
    <property type="project" value="UniProtKB-UniRule"/>
</dbReference>
<dbReference type="NCBIfam" id="TIGR00121">
    <property type="entry name" value="birA_ligase"/>
    <property type="match status" value="1"/>
</dbReference>
<dbReference type="InterPro" id="IPR004143">
    <property type="entry name" value="BPL_LPL_catalytic"/>
</dbReference>
<feature type="binding site" evidence="5">
    <location>
        <begin position="90"/>
        <end position="92"/>
    </location>
    <ligand>
        <name>biotin</name>
        <dbReference type="ChEBI" id="CHEBI:57586"/>
    </ligand>
</feature>
<dbReference type="GO" id="GO:0009249">
    <property type="term" value="P:protein lipoylation"/>
    <property type="evidence" value="ECO:0007669"/>
    <property type="project" value="UniProtKB-ARBA"/>
</dbReference>
<dbReference type="InterPro" id="IPR036390">
    <property type="entry name" value="WH_DNA-bd_sf"/>
</dbReference>
<dbReference type="PROSITE" id="PS51733">
    <property type="entry name" value="BPL_LPL_CATALYTIC"/>
    <property type="match status" value="1"/>
</dbReference>
<keyword evidence="4 5" id="KW-0092">Biotin</keyword>
<sequence length="328" mass="35672">MRDAILTLLLEAGEKDISGEKICEQLGVTRAAVWKHIKALREDGFEIASATRRGYRLLSMPDHLEPALIRHAAGTREMGQAIQVYDSCDSTNLRAKEWAAQGAPNGALVLAETQTAGRGRLGRGWNSAKGQGLFMSVVLRPPFEAQRAPILTMLSAAAVSAALEEVCKVQAPIKWPNDVIVNGKKVCGILAEMSADMDNVQWVVMGIGINVAQGIEDFPEEIRDKATSLLIETGRSFQRCALAGAVMRQLEQRYDQLMTAGVGAVVDYCRRHSATLGQEVLLVTREGKYKARAVDLAEDGELIVENEQGQREKVVSGEVSVRGILGYV</sequence>
<comment type="similarity">
    <text evidence="5">Belongs to the biotin--protein ligase family.</text>
</comment>
<dbReference type="InterPro" id="IPR036388">
    <property type="entry name" value="WH-like_DNA-bd_sf"/>
</dbReference>
<evidence type="ECO:0000256" key="5">
    <source>
        <dbReference type="HAMAP-Rule" id="MF_00978"/>
    </source>
</evidence>
<dbReference type="RefSeq" id="WP_249285773.1">
    <property type="nucleotide sequence ID" value="NZ_JACRSO010000005.1"/>
</dbReference>
<dbReference type="CDD" id="cd00090">
    <property type="entry name" value="HTH_ARSR"/>
    <property type="match status" value="1"/>
</dbReference>
<comment type="caution">
    <text evidence="7">The sequence shown here is derived from an EMBL/GenBank/DDBJ whole genome shotgun (WGS) entry which is preliminary data.</text>
</comment>
<dbReference type="PANTHER" id="PTHR12835">
    <property type="entry name" value="BIOTIN PROTEIN LIGASE"/>
    <property type="match status" value="1"/>
</dbReference>
<dbReference type="Gene3D" id="1.10.10.10">
    <property type="entry name" value="Winged helix-like DNA-binding domain superfamily/Winged helix DNA-binding domain"/>
    <property type="match status" value="1"/>
</dbReference>
<evidence type="ECO:0000256" key="3">
    <source>
        <dbReference type="ARBA" id="ARBA00022840"/>
    </source>
</evidence>
<dbReference type="GO" id="GO:0004077">
    <property type="term" value="F:biotin--[biotin carboxyl-carrier protein] ligase activity"/>
    <property type="evidence" value="ECO:0007669"/>
    <property type="project" value="UniProtKB-UniRule"/>
</dbReference>
<dbReference type="CDD" id="cd16442">
    <property type="entry name" value="BPL"/>
    <property type="match status" value="1"/>
</dbReference>
<evidence type="ECO:0000313" key="7">
    <source>
        <dbReference type="EMBL" id="MBC8530006.1"/>
    </source>
</evidence>
<dbReference type="GO" id="GO:0003677">
    <property type="term" value="F:DNA binding"/>
    <property type="evidence" value="ECO:0007669"/>
    <property type="project" value="UniProtKB-UniRule"/>
</dbReference>
<dbReference type="Gene3D" id="3.30.930.10">
    <property type="entry name" value="Bira Bifunctional Protein, Domain 2"/>
    <property type="match status" value="1"/>
</dbReference>
<evidence type="ECO:0000256" key="4">
    <source>
        <dbReference type="ARBA" id="ARBA00023267"/>
    </source>
</evidence>
<dbReference type="Pfam" id="PF03099">
    <property type="entry name" value="BPL_LplA_LipB"/>
    <property type="match status" value="1"/>
</dbReference>
<dbReference type="InterPro" id="IPR011991">
    <property type="entry name" value="ArsR-like_HTH"/>
</dbReference>
<feature type="binding site" evidence="5">
    <location>
        <position position="114"/>
    </location>
    <ligand>
        <name>biotin</name>
        <dbReference type="ChEBI" id="CHEBI:57586"/>
    </ligand>
</feature>
<dbReference type="InterPro" id="IPR045864">
    <property type="entry name" value="aa-tRNA-synth_II/BPL/LPL"/>
</dbReference>
<feature type="domain" description="BPL/LPL catalytic" evidence="6">
    <location>
        <begin position="67"/>
        <end position="258"/>
    </location>
</feature>
<dbReference type="SUPFAM" id="SSF55681">
    <property type="entry name" value="Class II aaRS and biotin synthetases"/>
    <property type="match status" value="1"/>
</dbReference>
<comment type="function">
    <text evidence="5">Acts both as a biotin--[acetyl-CoA-carboxylase] ligase and a repressor.</text>
</comment>
<reference evidence="7" key="1">
    <citation type="submission" date="2020-08" db="EMBL/GenBank/DDBJ databases">
        <title>Genome public.</title>
        <authorList>
            <person name="Liu C."/>
            <person name="Sun Q."/>
        </authorList>
    </citation>
    <scope>NUCLEOTIDE SEQUENCE</scope>
    <source>
        <strain evidence="7">NSJ-44</strain>
    </source>
</reference>
<dbReference type="Pfam" id="PF02237">
    <property type="entry name" value="BPL_C"/>
    <property type="match status" value="1"/>
</dbReference>
<keyword evidence="3 5" id="KW-0067">ATP-binding</keyword>
<dbReference type="EMBL" id="JACRSO010000005">
    <property type="protein sequence ID" value="MBC8530006.1"/>
    <property type="molecule type" value="Genomic_DNA"/>
</dbReference>
<dbReference type="SUPFAM" id="SSF50037">
    <property type="entry name" value="C-terminal domain of transcriptional repressors"/>
    <property type="match status" value="1"/>
</dbReference>
<keyword evidence="1 5" id="KW-0436">Ligase</keyword>
<dbReference type="GO" id="GO:0005737">
    <property type="term" value="C:cytoplasm"/>
    <property type="evidence" value="ECO:0007669"/>
    <property type="project" value="TreeGrafter"/>
</dbReference>
<keyword evidence="5" id="KW-0678">Repressor</keyword>
<proteinExistence type="inferred from homology"/>
<evidence type="ECO:0000259" key="6">
    <source>
        <dbReference type="PROSITE" id="PS51733"/>
    </source>
</evidence>
<dbReference type="InterPro" id="IPR008988">
    <property type="entry name" value="Transcriptional_repressor_C"/>
</dbReference>
<dbReference type="Gene3D" id="2.30.30.100">
    <property type="match status" value="1"/>
</dbReference>
<dbReference type="PANTHER" id="PTHR12835:SF5">
    <property type="entry name" value="BIOTIN--PROTEIN LIGASE"/>
    <property type="match status" value="1"/>
</dbReference>
<dbReference type="AlphaFoldDB" id="A0A926D2F5"/>
<comment type="catalytic activity">
    <reaction evidence="5">
        <text>biotin + L-lysyl-[protein] + ATP = N(6)-biotinyl-L-lysyl-[protein] + AMP + diphosphate + H(+)</text>
        <dbReference type="Rhea" id="RHEA:11756"/>
        <dbReference type="Rhea" id="RHEA-COMP:9752"/>
        <dbReference type="Rhea" id="RHEA-COMP:10505"/>
        <dbReference type="ChEBI" id="CHEBI:15378"/>
        <dbReference type="ChEBI" id="CHEBI:29969"/>
        <dbReference type="ChEBI" id="CHEBI:30616"/>
        <dbReference type="ChEBI" id="CHEBI:33019"/>
        <dbReference type="ChEBI" id="CHEBI:57586"/>
        <dbReference type="ChEBI" id="CHEBI:83144"/>
        <dbReference type="ChEBI" id="CHEBI:456215"/>
        <dbReference type="EC" id="6.3.4.15"/>
    </reaction>
</comment>
<dbReference type="SUPFAM" id="SSF46785">
    <property type="entry name" value="Winged helix' DNA-binding domain"/>
    <property type="match status" value="1"/>
</dbReference>
<dbReference type="GO" id="GO:0006355">
    <property type="term" value="P:regulation of DNA-templated transcription"/>
    <property type="evidence" value="ECO:0007669"/>
    <property type="project" value="UniProtKB-UniRule"/>
</dbReference>
<evidence type="ECO:0000256" key="2">
    <source>
        <dbReference type="ARBA" id="ARBA00022741"/>
    </source>
</evidence>
<gene>
    <name evidence="5" type="primary">birA</name>
    <name evidence="7" type="ORF">H8699_11250</name>
</gene>
<dbReference type="Proteomes" id="UP000654279">
    <property type="component" value="Unassembled WGS sequence"/>
</dbReference>
<feature type="DNA-binding region" description="H-T-H motif" evidence="5">
    <location>
        <begin position="19"/>
        <end position="38"/>
    </location>
</feature>
<keyword evidence="5" id="KW-0805">Transcription regulation</keyword>